<comment type="caution">
    <text evidence="1">The sequence shown here is derived from an EMBL/GenBank/DDBJ whole genome shotgun (WGS) entry which is preliminary data.</text>
</comment>
<dbReference type="Gene3D" id="6.10.10.120">
    <property type="entry name" value="Antitoxin ParD1-like"/>
    <property type="match status" value="1"/>
</dbReference>
<dbReference type="InterPro" id="IPR010985">
    <property type="entry name" value="Ribbon_hlx_hlx"/>
</dbReference>
<dbReference type="EMBL" id="LCFD01000019">
    <property type="protein sequence ID" value="KKS85276.1"/>
    <property type="molecule type" value="Genomic_DNA"/>
</dbReference>
<protein>
    <recommendedName>
        <fullName evidence="3">Ribbon-helix-helix protein CopG domain-containing protein</fullName>
    </recommendedName>
</protein>
<evidence type="ECO:0000313" key="2">
    <source>
        <dbReference type="Proteomes" id="UP000034050"/>
    </source>
</evidence>
<name>A0A0G1EQG4_9BACT</name>
<sequence length="82" mass="9337">MNYTVNISLPKLLADQARAKVKQGHYASLSEVIRTALRNFLMPDVPVYKMSAKAERKALKALKDYKEGKTRQIKSLDELDDL</sequence>
<dbReference type="GO" id="GO:0006355">
    <property type="term" value="P:regulation of DNA-templated transcription"/>
    <property type="evidence" value="ECO:0007669"/>
    <property type="project" value="InterPro"/>
</dbReference>
<proteinExistence type="predicted"/>
<dbReference type="AlphaFoldDB" id="A0A0G1EQG4"/>
<dbReference type="STRING" id="1618446.UV61_C0019G0040"/>
<dbReference type="InterPro" id="IPR038296">
    <property type="entry name" value="ParD_sf"/>
</dbReference>
<reference evidence="1 2" key="1">
    <citation type="journal article" date="2015" name="Nature">
        <title>rRNA introns, odd ribosomes, and small enigmatic genomes across a large radiation of phyla.</title>
        <authorList>
            <person name="Brown C.T."/>
            <person name="Hug L.A."/>
            <person name="Thomas B.C."/>
            <person name="Sharon I."/>
            <person name="Castelle C.J."/>
            <person name="Singh A."/>
            <person name="Wilkins M.J."/>
            <person name="Williams K.H."/>
            <person name="Banfield J.F."/>
        </authorList>
    </citation>
    <scope>NUCLEOTIDE SEQUENCE [LARGE SCALE GENOMIC DNA]</scope>
</reference>
<evidence type="ECO:0008006" key="3">
    <source>
        <dbReference type="Google" id="ProtNLM"/>
    </source>
</evidence>
<dbReference type="SUPFAM" id="SSF47598">
    <property type="entry name" value="Ribbon-helix-helix"/>
    <property type="match status" value="1"/>
</dbReference>
<dbReference type="Proteomes" id="UP000034050">
    <property type="component" value="Unassembled WGS sequence"/>
</dbReference>
<evidence type="ECO:0000313" key="1">
    <source>
        <dbReference type="EMBL" id="KKS85276.1"/>
    </source>
</evidence>
<gene>
    <name evidence="1" type="ORF">UV61_C0019G0040</name>
</gene>
<organism evidence="1 2">
    <name type="scientific">Candidatus Gottesmanbacteria bacterium GW2011_GWB1_43_11</name>
    <dbReference type="NCBI Taxonomy" id="1618446"/>
    <lineage>
        <taxon>Bacteria</taxon>
        <taxon>Candidatus Gottesmaniibacteriota</taxon>
    </lineage>
</organism>
<dbReference type="CDD" id="cd22231">
    <property type="entry name" value="RHH_NikR_HicB-like"/>
    <property type="match status" value="1"/>
</dbReference>
<accession>A0A0G1EQG4</accession>